<keyword evidence="2" id="KW-1185">Reference proteome</keyword>
<accession>A0A1M5YRU1</accession>
<evidence type="ECO:0000313" key="2">
    <source>
        <dbReference type="Proteomes" id="UP000184608"/>
    </source>
</evidence>
<evidence type="ECO:0000313" key="1">
    <source>
        <dbReference type="EMBL" id="SHI14691.1"/>
    </source>
</evidence>
<dbReference type="Gene3D" id="3.40.50.300">
    <property type="entry name" value="P-loop containing nucleotide triphosphate hydrolases"/>
    <property type="match status" value="1"/>
</dbReference>
<dbReference type="AlphaFoldDB" id="A0A1M5YRU1"/>
<gene>
    <name evidence="1" type="ORF">VA7868_01932</name>
</gene>
<dbReference type="SUPFAM" id="SSF52540">
    <property type="entry name" value="P-loop containing nucleoside triphosphate hydrolases"/>
    <property type="match status" value="1"/>
</dbReference>
<dbReference type="Proteomes" id="UP000184608">
    <property type="component" value="Unassembled WGS sequence"/>
</dbReference>
<organism evidence="1 2">
    <name type="scientific">Vibrio aerogenes CECT 7868</name>
    <dbReference type="NCBI Taxonomy" id="1216006"/>
    <lineage>
        <taxon>Bacteria</taxon>
        <taxon>Pseudomonadati</taxon>
        <taxon>Pseudomonadota</taxon>
        <taxon>Gammaproteobacteria</taxon>
        <taxon>Vibrionales</taxon>
        <taxon>Vibrionaceae</taxon>
        <taxon>Vibrio</taxon>
    </lineage>
</organism>
<dbReference type="InterPro" id="IPR027417">
    <property type="entry name" value="P-loop_NTPase"/>
</dbReference>
<sequence>MITHDEFKALSSVFEAEDASKDANLEHYLIDLKQIKDINKENIIVIHGPAGIGKSSLLKLLSNTKKVDSTCKVEYQQLNRLVDTIQNWGMNDRCRAVQYAIDFWILTEIAKRSYNKLTSGGDAGIRKIATELGLDRRDTIEQIATFALENVEQMFSFFNKIFEADPAILSMSNITLSILNNENANPVTRINQITDKMKASKIFSGLYFQIDEIDDSRDNLLSDNVRHNIQCYFQTLYDLTDSGIIAPYAIAINSSAFSIVQGLGAKYMGKLVAINCWDTEKLMQLVKERFNYAIQECGSDISFESFLTYFSLDDSCYAKPCWEYESNDSFSLVGLLNRPRYTVNLWRYLLLELQKENYDIQNAWTMHMEYAATNGIYHLNSKFNGISSLIIELSNQAEDCISETNFNDIRDNLARRTRNSINWIAPHVSQLANEFKAAGFVAIAENRDIRIRKNILQVARNLLPIN</sequence>
<reference evidence="1 2" key="1">
    <citation type="submission" date="2016-11" db="EMBL/GenBank/DDBJ databases">
        <authorList>
            <person name="Jaros S."/>
            <person name="Januszkiewicz K."/>
            <person name="Wedrychowicz H."/>
        </authorList>
    </citation>
    <scope>NUCLEOTIDE SEQUENCE [LARGE SCALE GENOMIC DNA]</scope>
    <source>
        <strain evidence="1 2">CECT 7868</strain>
    </source>
</reference>
<name>A0A1M5YRU1_9VIBR</name>
<dbReference type="EMBL" id="FQXZ01000017">
    <property type="protein sequence ID" value="SHI14691.1"/>
    <property type="molecule type" value="Genomic_DNA"/>
</dbReference>
<dbReference type="InterPro" id="IPR059206">
    <property type="entry name" value="Sll1717-like"/>
</dbReference>
<proteinExistence type="predicted"/>
<protein>
    <submittedName>
        <fullName evidence="1">Uncharacterized protein</fullName>
    </submittedName>
</protein>
<dbReference type="STRING" id="1216006.VA7868_01932"/>
<dbReference type="RefSeq" id="WP_073603639.1">
    <property type="nucleotide sequence ID" value="NZ_FQXZ01000017.1"/>
</dbReference>
<dbReference type="NCBIfam" id="NF047389">
    <property type="entry name" value="ATPase_Sll1717"/>
    <property type="match status" value="1"/>
</dbReference>